<dbReference type="eggNOG" id="KOG4424">
    <property type="taxonomic scope" value="Eukaryota"/>
</dbReference>
<dbReference type="InterPro" id="IPR011993">
    <property type="entry name" value="PH-like_dom_sf"/>
</dbReference>
<dbReference type="OMA" id="KPLRHNN"/>
<dbReference type="SUPFAM" id="SSF50729">
    <property type="entry name" value="PH domain-like"/>
    <property type="match status" value="1"/>
</dbReference>
<dbReference type="SMART" id="SM00325">
    <property type="entry name" value="RhoGEF"/>
    <property type="match status" value="1"/>
</dbReference>
<dbReference type="EMBL" id="KK852891">
    <property type="protein sequence ID" value="KDR14259.1"/>
    <property type="molecule type" value="Genomic_DNA"/>
</dbReference>
<dbReference type="PROSITE" id="PS50010">
    <property type="entry name" value="DH_2"/>
    <property type="match status" value="1"/>
</dbReference>
<dbReference type="SUPFAM" id="SSF48065">
    <property type="entry name" value="DBL homology domain (DH-domain)"/>
    <property type="match status" value="1"/>
</dbReference>
<organism evidence="3 4">
    <name type="scientific">Zootermopsis nevadensis</name>
    <name type="common">Dampwood termite</name>
    <dbReference type="NCBI Taxonomy" id="136037"/>
    <lineage>
        <taxon>Eukaryota</taxon>
        <taxon>Metazoa</taxon>
        <taxon>Ecdysozoa</taxon>
        <taxon>Arthropoda</taxon>
        <taxon>Hexapoda</taxon>
        <taxon>Insecta</taxon>
        <taxon>Pterygota</taxon>
        <taxon>Neoptera</taxon>
        <taxon>Polyneoptera</taxon>
        <taxon>Dictyoptera</taxon>
        <taxon>Blattodea</taxon>
        <taxon>Blattoidea</taxon>
        <taxon>Termitoidae</taxon>
        <taxon>Termopsidae</taxon>
        <taxon>Zootermopsis</taxon>
    </lineage>
</organism>
<dbReference type="Gene3D" id="1.20.900.10">
    <property type="entry name" value="Dbl homology (DH) domain"/>
    <property type="match status" value="1"/>
</dbReference>
<dbReference type="FunCoup" id="A0A067QVN6">
    <property type="interactions" value="572"/>
</dbReference>
<dbReference type="InterPro" id="IPR051092">
    <property type="entry name" value="FYVE_RhoGEF_PH"/>
</dbReference>
<dbReference type="PANTHER" id="PTHR12673:SF159">
    <property type="entry name" value="LD03170P"/>
    <property type="match status" value="1"/>
</dbReference>
<dbReference type="GO" id="GO:0035556">
    <property type="term" value="P:intracellular signal transduction"/>
    <property type="evidence" value="ECO:0007669"/>
    <property type="project" value="InterPro"/>
</dbReference>
<accession>A0A067QVN6</accession>
<dbReference type="GO" id="GO:0005085">
    <property type="term" value="F:guanyl-nucleotide exchange factor activity"/>
    <property type="evidence" value="ECO:0007669"/>
    <property type="project" value="InterPro"/>
</dbReference>
<evidence type="ECO:0000259" key="1">
    <source>
        <dbReference type="PROSITE" id="PS50003"/>
    </source>
</evidence>
<evidence type="ECO:0000313" key="3">
    <source>
        <dbReference type="EMBL" id="KDR14259.1"/>
    </source>
</evidence>
<dbReference type="Proteomes" id="UP000027135">
    <property type="component" value="Unassembled WGS sequence"/>
</dbReference>
<dbReference type="CDD" id="cd00821">
    <property type="entry name" value="PH"/>
    <property type="match status" value="1"/>
</dbReference>
<dbReference type="Pfam" id="PF00621">
    <property type="entry name" value="RhoGEF"/>
    <property type="match status" value="1"/>
</dbReference>
<dbReference type="CDD" id="cd00160">
    <property type="entry name" value="RhoGEF"/>
    <property type="match status" value="1"/>
</dbReference>
<evidence type="ECO:0000313" key="4">
    <source>
        <dbReference type="Proteomes" id="UP000027135"/>
    </source>
</evidence>
<name>A0A067QVN6_ZOONE</name>
<protein>
    <submittedName>
        <fullName evidence="3">Uncharacterized protein</fullName>
    </submittedName>
</protein>
<dbReference type="GO" id="GO:0005737">
    <property type="term" value="C:cytoplasm"/>
    <property type="evidence" value="ECO:0007669"/>
    <property type="project" value="TreeGrafter"/>
</dbReference>
<dbReference type="OrthoDB" id="245697at2759"/>
<keyword evidence="4" id="KW-1185">Reference proteome</keyword>
<gene>
    <name evidence="3" type="ORF">L798_10567</name>
</gene>
<dbReference type="SMART" id="SM00233">
    <property type="entry name" value="PH"/>
    <property type="match status" value="1"/>
</dbReference>
<dbReference type="AlphaFoldDB" id="A0A067QVN6"/>
<feature type="domain" description="PH" evidence="1">
    <location>
        <begin position="261"/>
        <end position="359"/>
    </location>
</feature>
<dbReference type="InterPro" id="IPR001331">
    <property type="entry name" value="GDS_CDC24_CS"/>
</dbReference>
<reference evidence="3 4" key="1">
    <citation type="journal article" date="2014" name="Nat. Commun.">
        <title>Molecular traces of alternative social organization in a termite genome.</title>
        <authorList>
            <person name="Terrapon N."/>
            <person name="Li C."/>
            <person name="Robertson H.M."/>
            <person name="Ji L."/>
            <person name="Meng X."/>
            <person name="Booth W."/>
            <person name="Chen Z."/>
            <person name="Childers C.P."/>
            <person name="Glastad K.M."/>
            <person name="Gokhale K."/>
            <person name="Gowin J."/>
            <person name="Gronenberg W."/>
            <person name="Hermansen R.A."/>
            <person name="Hu H."/>
            <person name="Hunt B.G."/>
            <person name="Huylmans A.K."/>
            <person name="Khalil S.M."/>
            <person name="Mitchell R.D."/>
            <person name="Munoz-Torres M.C."/>
            <person name="Mustard J.A."/>
            <person name="Pan H."/>
            <person name="Reese J.T."/>
            <person name="Scharf M.E."/>
            <person name="Sun F."/>
            <person name="Vogel H."/>
            <person name="Xiao J."/>
            <person name="Yang W."/>
            <person name="Yang Z."/>
            <person name="Yang Z."/>
            <person name="Zhou J."/>
            <person name="Zhu J."/>
            <person name="Brent C.S."/>
            <person name="Elsik C.G."/>
            <person name="Goodisman M.A."/>
            <person name="Liberles D.A."/>
            <person name="Roe R.M."/>
            <person name="Vargo E.L."/>
            <person name="Vilcinskas A."/>
            <person name="Wang J."/>
            <person name="Bornberg-Bauer E."/>
            <person name="Korb J."/>
            <person name="Zhang G."/>
            <person name="Liebig J."/>
        </authorList>
    </citation>
    <scope>NUCLEOTIDE SEQUENCE [LARGE SCALE GENOMIC DNA]</scope>
    <source>
        <tissue evidence="3">Whole organism</tissue>
    </source>
</reference>
<dbReference type="InterPro" id="IPR000219">
    <property type="entry name" value="DH_dom"/>
</dbReference>
<dbReference type="InParanoid" id="A0A067QVN6"/>
<evidence type="ECO:0000259" key="2">
    <source>
        <dbReference type="PROSITE" id="PS50010"/>
    </source>
</evidence>
<dbReference type="PROSITE" id="PS00741">
    <property type="entry name" value="DH_1"/>
    <property type="match status" value="1"/>
</dbReference>
<dbReference type="PANTHER" id="PTHR12673">
    <property type="entry name" value="FACIOGENITAL DYSPLASIA PROTEIN"/>
    <property type="match status" value="1"/>
</dbReference>
<dbReference type="Gene3D" id="2.30.29.30">
    <property type="entry name" value="Pleckstrin-homology domain (PH domain)/Phosphotyrosine-binding domain (PTB)"/>
    <property type="match status" value="1"/>
</dbReference>
<dbReference type="Pfam" id="PF00169">
    <property type="entry name" value="PH"/>
    <property type="match status" value="1"/>
</dbReference>
<dbReference type="InterPro" id="IPR035899">
    <property type="entry name" value="DBL_dom_sf"/>
</dbReference>
<feature type="domain" description="DH" evidence="2">
    <location>
        <begin position="55"/>
        <end position="231"/>
    </location>
</feature>
<dbReference type="InterPro" id="IPR001849">
    <property type="entry name" value="PH_domain"/>
</dbReference>
<dbReference type="PROSITE" id="PS50003">
    <property type="entry name" value="PH_DOMAIN"/>
    <property type="match status" value="1"/>
</dbReference>
<proteinExistence type="predicted"/>
<sequence>MTSVYNTPQRQLTLSAELRNVINERHIFTTRTRTKVLSALDNINKYSINEREKSLRCQAIQEILTSEVSYLHQLEVIMQFFMEPLKNKSFIPNATYTALFGHIETLYNVNGELLHELRHNPENIAASFLKLAPFFKLYSVYAYDYKEAMAVLQGLQKTNPVLSSYIANQESRPEVSTKLMSLLIAPIQRIPRYRLLLKQVISHTPASHPDYSVLLASLREVEKAADHINSLVQEQENMQRMLQLQNCLCSGRPRIVTPGRKLLKEGLLLKVSLHGRKSHSRYFILFNDMLMYCKMRRCPPKEPNSLKCCCVLPLKKCTVDEILSKGMFKITCQNEVLILCSSTVEEGETWISTLRNAAKQYQECRQTLRKDSSSRRPVRRPYACNSSEDLHPVKRMKTVSKSDSQVLKDSLYPLRSSIKRKEVVPSTEACATVLSAKKEQHEEVHSATSGDVSTIQNSAPNWCMQGTQVLRYVAARVSQAIRKRLFRRASNVPVVR</sequence>